<sequence length="328" mass="35270">MRIALVLLFLTATQFAQADTLLKTKEGCAIVLNEGEDFDGASWSGKCKNGKIDGVGRLQMKSRGSSDYDTDEWAEYKDGRWAFPEVSLNAIGAAINKPTRSLLNLEECKSNPKCRIVLQAALEGGLKPSDPSISLEMPAVASSEAGNAVSHKKNTKAPASHLSIVNICHQGAACGRQFLHYENGQDPLIITPGYFSRTNGSIVTLSYVIKECNVGWTATVGSFNQNPERQANAMVCGAISAERALTAVFEECNKNASFNCKTASIVDMQWAFWDGSYPADPNPEYEMKSKGSPSSVGGVGGGGCRVYDQDLISCEKYKSIVRSVGVGR</sequence>
<proteinExistence type="predicted"/>
<keyword evidence="1" id="KW-0732">Signal</keyword>
<evidence type="ECO:0000313" key="3">
    <source>
        <dbReference type="Proteomes" id="UP000516786"/>
    </source>
</evidence>
<protein>
    <recommendedName>
        <fullName evidence="4">DUF4189 domain-containing protein</fullName>
    </recommendedName>
</protein>
<evidence type="ECO:0000256" key="1">
    <source>
        <dbReference type="SAM" id="SignalP"/>
    </source>
</evidence>
<name>A0ABD7B842_PSEPU</name>
<reference evidence="2 3" key="1">
    <citation type="submission" date="2020-09" db="EMBL/GenBank/DDBJ databases">
        <title>Co-existence of a novel multidrug-resistance efflux pump with carbapenem resistance gene blaVIM-2 in one megaplasmid in Pseudomonas putida.</title>
        <authorList>
            <person name="Peng K."/>
            <person name="Li R."/>
        </authorList>
    </citation>
    <scope>NUCLEOTIDE SEQUENCE [LARGE SCALE GENOMIC DNA]</scope>
    <source>
        <strain evidence="2 3">ZXPA-20</strain>
    </source>
</reference>
<accession>A0ABD7B842</accession>
<gene>
    <name evidence="2" type="ORF">ID616_16280</name>
</gene>
<dbReference type="RefSeq" id="WP_191086634.1">
    <property type="nucleotide sequence ID" value="NZ_CP061723.1"/>
</dbReference>
<dbReference type="EMBL" id="CP061723">
    <property type="protein sequence ID" value="QOC95666.1"/>
    <property type="molecule type" value="Genomic_DNA"/>
</dbReference>
<dbReference type="AlphaFoldDB" id="A0ABD7B842"/>
<feature type="chain" id="PRO_5044848995" description="DUF4189 domain-containing protein" evidence="1">
    <location>
        <begin position="19"/>
        <end position="328"/>
    </location>
</feature>
<feature type="signal peptide" evidence="1">
    <location>
        <begin position="1"/>
        <end position="18"/>
    </location>
</feature>
<evidence type="ECO:0000313" key="2">
    <source>
        <dbReference type="EMBL" id="QOC95666.1"/>
    </source>
</evidence>
<organism evidence="2 3">
    <name type="scientific">Pseudomonas putida</name>
    <name type="common">Arthrobacter siderocapsulatus</name>
    <dbReference type="NCBI Taxonomy" id="303"/>
    <lineage>
        <taxon>Bacteria</taxon>
        <taxon>Pseudomonadati</taxon>
        <taxon>Pseudomonadota</taxon>
        <taxon>Gammaproteobacteria</taxon>
        <taxon>Pseudomonadales</taxon>
        <taxon>Pseudomonadaceae</taxon>
        <taxon>Pseudomonas</taxon>
    </lineage>
</organism>
<evidence type="ECO:0008006" key="4">
    <source>
        <dbReference type="Google" id="ProtNLM"/>
    </source>
</evidence>
<dbReference type="Proteomes" id="UP000516786">
    <property type="component" value="Chromosome"/>
</dbReference>